<dbReference type="PANTHER" id="PTHR43877">
    <property type="entry name" value="AMINOALKYLPHOSPHONATE N-ACETYLTRANSFERASE-RELATED-RELATED"/>
    <property type="match status" value="1"/>
</dbReference>
<name>A0A8K0SGS7_9HYPO</name>
<dbReference type="InterPro" id="IPR000182">
    <property type="entry name" value="GNAT_dom"/>
</dbReference>
<proteinExistence type="predicted"/>
<dbReference type="AlphaFoldDB" id="A0A8K0SGS7"/>
<sequence length="187" mass="21070">MPQLVAMSSSPVHIRNAVPEDIPYIAGIGRRVFSTSFGHTVTPEQLEEYLQSAYSIEAVTRDMENTDKDWIVATDSEDGTIMGFSLLTRGTSEPCLAHLESLIEFQRVYVDMRFQGRGIAMLLMAEMEAIAKKTGYKNIWLGVWEENRRAQRVYGKMGFKVVGDHMFDVGGDIQRDLVMLKTIESLA</sequence>
<keyword evidence="2" id="KW-0012">Acyltransferase</keyword>
<dbReference type="GO" id="GO:0016747">
    <property type="term" value="F:acyltransferase activity, transferring groups other than amino-acyl groups"/>
    <property type="evidence" value="ECO:0007669"/>
    <property type="project" value="InterPro"/>
</dbReference>
<dbReference type="PROSITE" id="PS51186">
    <property type="entry name" value="GNAT"/>
    <property type="match status" value="1"/>
</dbReference>
<evidence type="ECO:0000256" key="2">
    <source>
        <dbReference type="ARBA" id="ARBA00023315"/>
    </source>
</evidence>
<dbReference type="GO" id="GO:0006508">
    <property type="term" value="P:proteolysis"/>
    <property type="evidence" value="ECO:0007669"/>
    <property type="project" value="UniProtKB-KW"/>
</dbReference>
<evidence type="ECO:0000313" key="5">
    <source>
        <dbReference type="Proteomes" id="UP000813444"/>
    </source>
</evidence>
<evidence type="ECO:0000313" key="4">
    <source>
        <dbReference type="EMBL" id="KAH7305490.1"/>
    </source>
</evidence>
<gene>
    <name evidence="4" type="ORF">B0I35DRAFT_443875</name>
</gene>
<dbReference type="Pfam" id="PF00583">
    <property type="entry name" value="Acetyltransf_1"/>
    <property type="match status" value="1"/>
</dbReference>
<keyword evidence="4" id="KW-0645">Protease</keyword>
<dbReference type="Gene3D" id="3.40.630.30">
    <property type="match status" value="1"/>
</dbReference>
<dbReference type="SUPFAM" id="SSF55729">
    <property type="entry name" value="Acyl-CoA N-acyltransferases (Nat)"/>
    <property type="match status" value="1"/>
</dbReference>
<dbReference type="InterPro" id="IPR050832">
    <property type="entry name" value="Bact_Acetyltransf"/>
</dbReference>
<evidence type="ECO:0000256" key="1">
    <source>
        <dbReference type="ARBA" id="ARBA00022679"/>
    </source>
</evidence>
<comment type="caution">
    <text evidence="4">The sequence shown here is derived from an EMBL/GenBank/DDBJ whole genome shotgun (WGS) entry which is preliminary data.</text>
</comment>
<dbReference type="CDD" id="cd04301">
    <property type="entry name" value="NAT_SF"/>
    <property type="match status" value="1"/>
</dbReference>
<protein>
    <submittedName>
        <fullName evidence="4">Protease synthase and sporulation negative regulatory protein PAI 1</fullName>
    </submittedName>
</protein>
<feature type="domain" description="N-acetyltransferase" evidence="3">
    <location>
        <begin position="12"/>
        <end position="184"/>
    </location>
</feature>
<keyword evidence="1" id="KW-0808">Transferase</keyword>
<keyword evidence="5" id="KW-1185">Reference proteome</keyword>
<dbReference type="EMBL" id="JAGPNK010000018">
    <property type="protein sequence ID" value="KAH7305490.1"/>
    <property type="molecule type" value="Genomic_DNA"/>
</dbReference>
<dbReference type="OrthoDB" id="9975416at2759"/>
<reference evidence="4" key="1">
    <citation type="journal article" date="2021" name="Nat. Commun.">
        <title>Genetic determinants of endophytism in the Arabidopsis root mycobiome.</title>
        <authorList>
            <person name="Mesny F."/>
            <person name="Miyauchi S."/>
            <person name="Thiergart T."/>
            <person name="Pickel B."/>
            <person name="Atanasova L."/>
            <person name="Karlsson M."/>
            <person name="Huettel B."/>
            <person name="Barry K.W."/>
            <person name="Haridas S."/>
            <person name="Chen C."/>
            <person name="Bauer D."/>
            <person name="Andreopoulos W."/>
            <person name="Pangilinan J."/>
            <person name="LaButti K."/>
            <person name="Riley R."/>
            <person name="Lipzen A."/>
            <person name="Clum A."/>
            <person name="Drula E."/>
            <person name="Henrissat B."/>
            <person name="Kohler A."/>
            <person name="Grigoriev I.V."/>
            <person name="Martin F.M."/>
            <person name="Hacquard S."/>
        </authorList>
    </citation>
    <scope>NUCLEOTIDE SEQUENCE</scope>
    <source>
        <strain evidence="4">MPI-CAGE-CH-0235</strain>
    </source>
</reference>
<dbReference type="InterPro" id="IPR016181">
    <property type="entry name" value="Acyl_CoA_acyltransferase"/>
</dbReference>
<keyword evidence="4" id="KW-0378">Hydrolase</keyword>
<dbReference type="GO" id="GO:0008233">
    <property type="term" value="F:peptidase activity"/>
    <property type="evidence" value="ECO:0007669"/>
    <property type="project" value="UniProtKB-KW"/>
</dbReference>
<accession>A0A8K0SGS7</accession>
<evidence type="ECO:0000259" key="3">
    <source>
        <dbReference type="PROSITE" id="PS51186"/>
    </source>
</evidence>
<organism evidence="4 5">
    <name type="scientific">Stachybotrys elegans</name>
    <dbReference type="NCBI Taxonomy" id="80388"/>
    <lineage>
        <taxon>Eukaryota</taxon>
        <taxon>Fungi</taxon>
        <taxon>Dikarya</taxon>
        <taxon>Ascomycota</taxon>
        <taxon>Pezizomycotina</taxon>
        <taxon>Sordariomycetes</taxon>
        <taxon>Hypocreomycetidae</taxon>
        <taxon>Hypocreales</taxon>
        <taxon>Stachybotryaceae</taxon>
        <taxon>Stachybotrys</taxon>
    </lineage>
</organism>
<dbReference type="Proteomes" id="UP000813444">
    <property type="component" value="Unassembled WGS sequence"/>
</dbReference>